<feature type="compositionally biased region" description="Low complexity" evidence="11">
    <location>
        <begin position="393"/>
        <end position="417"/>
    </location>
</feature>
<evidence type="ECO:0000256" key="4">
    <source>
        <dbReference type="ARBA" id="ARBA00022692"/>
    </source>
</evidence>
<evidence type="ECO:0000256" key="9">
    <source>
        <dbReference type="ARBA" id="ARBA00023264"/>
    </source>
</evidence>
<dbReference type="OrthoDB" id="333998at2759"/>
<feature type="chain" id="PRO_5012563774" description="CDP-alcohol phosphatidyltransferase superfamily protein" evidence="12">
    <location>
        <begin position="22"/>
        <end position="930"/>
    </location>
</feature>
<keyword evidence="6" id="KW-0443">Lipid metabolism</keyword>
<feature type="region of interest" description="Disordered" evidence="11">
    <location>
        <begin position="393"/>
        <end position="418"/>
    </location>
</feature>
<dbReference type="Proteomes" id="UP000224006">
    <property type="component" value="Chromosome IX"/>
</dbReference>
<feature type="region of interest" description="Disordered" evidence="11">
    <location>
        <begin position="344"/>
        <end position="371"/>
    </location>
</feature>
<keyword evidence="4" id="KW-0812">Transmembrane</keyword>
<dbReference type="VEuPathDB" id="ToxoDB:BESB_012360"/>
<feature type="region of interest" description="Disordered" evidence="11">
    <location>
        <begin position="124"/>
        <end position="143"/>
    </location>
</feature>
<comment type="caution">
    <text evidence="13">The sequence shown here is derived from an EMBL/GenBank/DDBJ whole genome shotgun (WGS) entry which is preliminary data.</text>
</comment>
<evidence type="ECO:0000256" key="2">
    <source>
        <dbReference type="ARBA" id="ARBA00022516"/>
    </source>
</evidence>
<keyword evidence="3 10" id="KW-0808">Transferase</keyword>
<evidence type="ECO:0000313" key="14">
    <source>
        <dbReference type="Proteomes" id="UP000224006"/>
    </source>
</evidence>
<organism evidence="13 14">
    <name type="scientific">Besnoitia besnoiti</name>
    <name type="common">Apicomplexan protozoan</name>
    <dbReference type="NCBI Taxonomy" id="94643"/>
    <lineage>
        <taxon>Eukaryota</taxon>
        <taxon>Sar</taxon>
        <taxon>Alveolata</taxon>
        <taxon>Apicomplexa</taxon>
        <taxon>Conoidasida</taxon>
        <taxon>Coccidia</taxon>
        <taxon>Eucoccidiorida</taxon>
        <taxon>Eimeriorina</taxon>
        <taxon>Sarcocystidae</taxon>
        <taxon>Besnoitia</taxon>
    </lineage>
</organism>
<dbReference type="PANTHER" id="PTHR14269">
    <property type="entry name" value="CDP-DIACYLGLYCEROL--GLYCEROL-3-PHOSPHATE 3-PHOSPHATIDYLTRANSFERASE-RELATED"/>
    <property type="match status" value="1"/>
</dbReference>
<feature type="region of interest" description="Disordered" evidence="11">
    <location>
        <begin position="704"/>
        <end position="728"/>
    </location>
</feature>
<feature type="region of interest" description="Disordered" evidence="11">
    <location>
        <begin position="153"/>
        <end position="193"/>
    </location>
</feature>
<dbReference type="InterPro" id="IPR048254">
    <property type="entry name" value="CDP_ALCOHOL_P_TRANSF_CS"/>
</dbReference>
<evidence type="ECO:0000313" key="13">
    <source>
        <dbReference type="EMBL" id="PFH32624.1"/>
    </source>
</evidence>
<feature type="region of interest" description="Disordered" evidence="11">
    <location>
        <begin position="887"/>
        <end position="930"/>
    </location>
</feature>
<dbReference type="InterPro" id="IPR043130">
    <property type="entry name" value="CDP-OH_PTrfase_TM_dom"/>
</dbReference>
<evidence type="ECO:0000256" key="6">
    <source>
        <dbReference type="ARBA" id="ARBA00023098"/>
    </source>
</evidence>
<dbReference type="KEGG" id="bbes:BESB_012360"/>
<keyword evidence="5" id="KW-1133">Transmembrane helix</keyword>
<feature type="compositionally biased region" description="Basic and acidic residues" evidence="11">
    <location>
        <begin position="268"/>
        <end position="281"/>
    </location>
</feature>
<evidence type="ECO:0008006" key="15">
    <source>
        <dbReference type="Google" id="ProtNLM"/>
    </source>
</evidence>
<sequence>MRRRLLAPLPFLLLLISFCSSSPPCAALLLSEPWGPPTSLAGLLSAFSIPPLSAEARLFSGAGTPAVVSWRLLLPADFASSSHALVHAVDGARLRAAVASAAPSRGLAAESERDQEIRRYLKQHRENGARRRASAPETPAFSSLPAFLRAPGPALAASEPRATAASRASGGRARAPSALEQHSSASRRAGAPRSGFGWALSAEVPYLRAQQQGRDQGLRRHSRETLQLRAALRIADLPIRETDDVTQAPKDSGPESETRNPPGAESRAAPETRDEESVSEHEQDDAFQMGAADETRLGIDARAATTAVWTLSRSDMLPKEMPAANSDGDGVPSLLSALLSADASTDSCSPAPLPSSSISSSACHSASSSASSSASEGRLSSSLLEPAPLHSASSASMSADASRPSPSPMSPSSTASLRQLGDSRFGAPAAALRSWLRERVPTFLTWLRLGASAGLFASLFYPRLVVPSSFLCSRENASLHALGGSSWTGAAQPADAEARVATPLNVLTSLFSSSRPLGSAASSPALSALAVSAAAALADHAPRALGTGAPGPSPGAATASRSPPPSPLFAALLFAGASLTDLLDGCLARRWQVCSPLGAFLDALADKLLVTAALGGVCSLAVPPFAGLLGPPAVAICMRELAVQGLRLHLERMQRGVDGDVQWLGKAKTAAQMGALSLLLLFLPLYSGDASRFGAACPSTLRAATPERRHGPAGDASGATAGESPSPPLPQRLEDFFCRLGRAPTTPRRGPASVSPRLLTGPLRVAGKAAASLAAAGGLLRRCCRHALGILGAHALPATGDRSQAAAARLRSLVGRALGALQAGSAWTARRLAAAGSASFETVRQNLACTFSDDGRPTLLTHAVVGLWVAAGLAVASGCAYAQRGFSGSGGESRKGGETQRGESPARADGGAGGGDGATRNVSRDEAFSL</sequence>
<dbReference type="InterPro" id="IPR050324">
    <property type="entry name" value="CDP-alcohol_PTase-I"/>
</dbReference>
<evidence type="ECO:0000256" key="12">
    <source>
        <dbReference type="SAM" id="SignalP"/>
    </source>
</evidence>
<protein>
    <recommendedName>
        <fullName evidence="15">CDP-alcohol phosphatidyltransferase superfamily protein</fullName>
    </recommendedName>
</protein>
<comment type="subcellular location">
    <subcellularLocation>
        <location evidence="1">Membrane</location>
        <topology evidence="1">Multi-pass membrane protein</topology>
    </subcellularLocation>
</comment>
<dbReference type="GeneID" id="40306298"/>
<keyword evidence="2" id="KW-0444">Lipid biosynthesis</keyword>
<keyword evidence="8" id="KW-0594">Phospholipid biosynthesis</keyword>
<keyword evidence="7" id="KW-0472">Membrane</keyword>
<dbReference type="Gene3D" id="1.20.120.1760">
    <property type="match status" value="1"/>
</dbReference>
<reference evidence="13 14" key="1">
    <citation type="submission" date="2017-09" db="EMBL/GenBank/DDBJ databases">
        <title>Genome sequencing of Besnoitia besnoiti strain Bb-Ger1.</title>
        <authorList>
            <person name="Schares G."/>
            <person name="Venepally P."/>
            <person name="Lorenzi H.A."/>
        </authorList>
    </citation>
    <scope>NUCLEOTIDE SEQUENCE [LARGE SCALE GENOMIC DNA]</scope>
    <source>
        <strain evidence="13 14">Bb-Ger1</strain>
    </source>
</reference>
<dbReference type="PANTHER" id="PTHR14269:SF62">
    <property type="entry name" value="CDP-DIACYLGLYCEROL--GLYCEROL-3-PHOSPHATE 3-PHOSPHATIDYLTRANSFERASE 1, CHLOROPLASTIC"/>
    <property type="match status" value="1"/>
</dbReference>
<evidence type="ECO:0000256" key="1">
    <source>
        <dbReference type="ARBA" id="ARBA00004141"/>
    </source>
</evidence>
<comment type="similarity">
    <text evidence="10">Belongs to the CDP-alcohol phosphatidyltransferase class-I family.</text>
</comment>
<evidence type="ECO:0000256" key="8">
    <source>
        <dbReference type="ARBA" id="ARBA00023209"/>
    </source>
</evidence>
<keyword evidence="12" id="KW-0732">Signal</keyword>
<name>A0A2A9M604_BESBE</name>
<feature type="compositionally biased region" description="Basic and acidic residues" evidence="11">
    <location>
        <begin position="892"/>
        <end position="906"/>
    </location>
</feature>
<keyword evidence="9" id="KW-1208">Phospholipid metabolism</keyword>
<feature type="region of interest" description="Disordered" evidence="11">
    <location>
        <begin position="239"/>
        <end position="287"/>
    </location>
</feature>
<gene>
    <name evidence="13" type="ORF">BESB_012360</name>
</gene>
<feature type="signal peptide" evidence="12">
    <location>
        <begin position="1"/>
        <end position="21"/>
    </location>
</feature>
<feature type="compositionally biased region" description="Low complexity" evidence="11">
    <location>
        <begin position="160"/>
        <end position="193"/>
    </location>
</feature>
<evidence type="ECO:0000256" key="11">
    <source>
        <dbReference type="SAM" id="MobiDB-lite"/>
    </source>
</evidence>
<dbReference type="EMBL" id="NWUJ01000010">
    <property type="protein sequence ID" value="PFH32624.1"/>
    <property type="molecule type" value="Genomic_DNA"/>
</dbReference>
<dbReference type="RefSeq" id="XP_029216633.1">
    <property type="nucleotide sequence ID" value="XM_029359966.1"/>
</dbReference>
<dbReference type="Pfam" id="PF01066">
    <property type="entry name" value="CDP-OH_P_transf"/>
    <property type="match status" value="1"/>
</dbReference>
<keyword evidence="14" id="KW-1185">Reference proteome</keyword>
<accession>A0A2A9M604</accession>
<evidence type="ECO:0000256" key="10">
    <source>
        <dbReference type="RuleBase" id="RU003750"/>
    </source>
</evidence>
<dbReference type="InterPro" id="IPR000462">
    <property type="entry name" value="CDP-OH_P_trans"/>
</dbReference>
<dbReference type="GO" id="GO:0016020">
    <property type="term" value="C:membrane"/>
    <property type="evidence" value="ECO:0007669"/>
    <property type="project" value="UniProtKB-SubCell"/>
</dbReference>
<dbReference type="AlphaFoldDB" id="A0A2A9M604"/>
<evidence type="ECO:0000256" key="3">
    <source>
        <dbReference type="ARBA" id="ARBA00022679"/>
    </source>
</evidence>
<dbReference type="GO" id="GO:0016780">
    <property type="term" value="F:phosphotransferase activity, for other substituted phosphate groups"/>
    <property type="evidence" value="ECO:0007669"/>
    <property type="project" value="InterPro"/>
</dbReference>
<proteinExistence type="inferred from homology"/>
<dbReference type="STRING" id="94643.A0A2A9M604"/>
<dbReference type="GO" id="GO:0046474">
    <property type="term" value="P:glycerophospholipid biosynthetic process"/>
    <property type="evidence" value="ECO:0007669"/>
    <property type="project" value="TreeGrafter"/>
</dbReference>
<evidence type="ECO:0000256" key="5">
    <source>
        <dbReference type="ARBA" id="ARBA00022989"/>
    </source>
</evidence>
<evidence type="ECO:0000256" key="7">
    <source>
        <dbReference type="ARBA" id="ARBA00023136"/>
    </source>
</evidence>
<dbReference type="PROSITE" id="PS00379">
    <property type="entry name" value="CDP_ALCOHOL_P_TRANSF"/>
    <property type="match status" value="1"/>
</dbReference>